<dbReference type="RefSeq" id="WP_004091874.1">
    <property type="nucleotide sequence ID" value="NZ_AFGF01000012.1"/>
</dbReference>
<dbReference type="Gene3D" id="3.30.559.10">
    <property type="entry name" value="Chloramphenicol acetyltransferase-like domain"/>
    <property type="match status" value="1"/>
</dbReference>
<dbReference type="PANTHER" id="PTHR28037">
    <property type="entry name" value="ALCOHOL O-ACETYLTRANSFERASE 1-RELATED"/>
    <property type="match status" value="1"/>
</dbReference>
<evidence type="ECO:0000313" key="2">
    <source>
        <dbReference type="Proteomes" id="UP000003240"/>
    </source>
</evidence>
<evidence type="ECO:0000313" key="1">
    <source>
        <dbReference type="EMBL" id="EGO65809.1"/>
    </source>
</evidence>
<dbReference type="AlphaFoldDB" id="F7NDT8"/>
<organism evidence="1 2">
    <name type="scientific">Acetonema longum DSM 6540</name>
    <dbReference type="NCBI Taxonomy" id="1009370"/>
    <lineage>
        <taxon>Bacteria</taxon>
        <taxon>Bacillati</taxon>
        <taxon>Bacillota</taxon>
        <taxon>Negativicutes</taxon>
        <taxon>Acetonemataceae</taxon>
        <taxon>Acetonema</taxon>
    </lineage>
</organism>
<dbReference type="EMBL" id="AFGF01000012">
    <property type="protein sequence ID" value="EGO65809.1"/>
    <property type="molecule type" value="Genomic_DNA"/>
</dbReference>
<dbReference type="OrthoDB" id="2660103at2"/>
<dbReference type="PANTHER" id="PTHR28037:SF1">
    <property type="entry name" value="ALCOHOL O-ACETYLTRANSFERASE 1-RELATED"/>
    <property type="match status" value="1"/>
</dbReference>
<name>F7NDT8_9FIRM</name>
<gene>
    <name evidence="1" type="ORF">ALO_00975</name>
</gene>
<dbReference type="Proteomes" id="UP000003240">
    <property type="component" value="Unassembled WGS sequence"/>
</dbReference>
<proteinExistence type="predicted"/>
<evidence type="ECO:0008006" key="3">
    <source>
        <dbReference type="Google" id="ProtNLM"/>
    </source>
</evidence>
<dbReference type="Gene3D" id="3.30.559.30">
    <property type="entry name" value="Nonribosomal peptide synthetase, condensation domain"/>
    <property type="match status" value="1"/>
</dbReference>
<dbReference type="SUPFAM" id="SSF52777">
    <property type="entry name" value="CoA-dependent acyltransferases"/>
    <property type="match status" value="2"/>
</dbReference>
<reference evidence="1 2" key="1">
    <citation type="journal article" date="2011" name="EMBO J.">
        <title>Structural diversity of bacterial flagellar motors.</title>
        <authorList>
            <person name="Chen S."/>
            <person name="Beeby M."/>
            <person name="Murphy G.E."/>
            <person name="Leadbetter J.R."/>
            <person name="Hendrixson D.R."/>
            <person name="Briegel A."/>
            <person name="Li Z."/>
            <person name="Shi J."/>
            <person name="Tocheva E.I."/>
            <person name="Muller A."/>
            <person name="Dobro M.J."/>
            <person name="Jensen G.J."/>
        </authorList>
    </citation>
    <scope>NUCLEOTIDE SEQUENCE [LARGE SCALE GENOMIC DNA]</scope>
    <source>
        <strain evidence="1 2">DSM 6540</strain>
    </source>
</reference>
<dbReference type="STRING" id="1009370.ALO_00975"/>
<accession>F7NDT8</accession>
<dbReference type="InterPro" id="IPR023213">
    <property type="entry name" value="CAT-like_dom_sf"/>
</dbReference>
<comment type="caution">
    <text evidence="1">The sequence shown here is derived from an EMBL/GenBank/DDBJ whole genome shotgun (WGS) entry which is preliminary data.</text>
</comment>
<protein>
    <recommendedName>
        <fullName evidence="3">Condensation domain-containing protein</fullName>
    </recommendedName>
</protein>
<keyword evidence="2" id="KW-1185">Reference proteome</keyword>
<sequence length="437" mass="50212">MKVVQLAGLYFLGTEEYNSSNNMMATVVFKEKIDGEKLFPSYRKLILQNPLLQTRIAERPEQNMFAWERFSPDEIEYFLRFEQEEFDRRYDKAAVLRQYYPTNSRLPFYITIVDDRTAVICMNHVLANGRSFIFWIERWLQYYAGGEAAGSVEPKAKAAFRQKLAGRLKRAKAFVWLPVFLVEYMCKAGKKAAHNTVDLSYGKQPGPNNSYALKAYSFSREDTQDILRLCKRNNTTLTEHMCSILAESFLQYSHQCGHDKKRVLISMPMDMQPIRPYTPENTYGNLIASLPAQFFGGKAMEPQIKAVFKWFRRGIPYSLSCLAAAAAFSYEKTKRQCLTLCQKTMPKRSPLGDFSLTYSNLGVITSPVMEKLVDAAYFYFKPQTILVVSSTLAGRLHIKVSLTKDLYDAEEVFALFDQMLSLESLLQAEQKSGEEQH</sequence>
<dbReference type="InterPro" id="IPR052058">
    <property type="entry name" value="Alcohol_O-acetyltransferase"/>
</dbReference>